<dbReference type="Proteomes" id="UP001596056">
    <property type="component" value="Unassembled WGS sequence"/>
</dbReference>
<sequence>MTKVTIGDALGTGFDIDGGSLGPWDGDAELAVAGTARLGDGMTRVTYGIEGTGYALLADMDLAAAPAVALRFRVVDSAAREILSVTGLRASADALSGGLDDLLGGRDTLTGNRFDDVLRGYGDDDTLLGGAGRDTLVGGGGADRLEGGAGADRLLGDAGADRLWGGLAADRLDPGRDAAADVLVFRAAAESGPRARDTVVRFDRGEDRIDLRALDAHPDRGDDAFGWGGRTRGDGDVWWARGDGGVILRADLAGDGDTAPDLEILLTGLTSLGRGDLWL</sequence>
<dbReference type="Pfam" id="PF00353">
    <property type="entry name" value="HemolysinCabind"/>
    <property type="match status" value="2"/>
</dbReference>
<dbReference type="InterPro" id="IPR001343">
    <property type="entry name" value="Hemolysn_Ca-bd"/>
</dbReference>
<organism evidence="3 4">
    <name type="scientific">Rubellimicrobium aerolatum</name>
    <dbReference type="NCBI Taxonomy" id="490979"/>
    <lineage>
        <taxon>Bacteria</taxon>
        <taxon>Pseudomonadati</taxon>
        <taxon>Pseudomonadota</taxon>
        <taxon>Alphaproteobacteria</taxon>
        <taxon>Rhodobacterales</taxon>
        <taxon>Roseobacteraceae</taxon>
        <taxon>Rubellimicrobium</taxon>
    </lineage>
</organism>
<dbReference type="Gene3D" id="2.150.10.10">
    <property type="entry name" value="Serralysin-like metalloprotease, C-terminal"/>
    <property type="match status" value="2"/>
</dbReference>
<dbReference type="RefSeq" id="WP_245218505.1">
    <property type="nucleotide sequence ID" value="NZ_JAGGJP010000002.1"/>
</dbReference>
<protein>
    <submittedName>
        <fullName evidence="3">Calcium-binding protein</fullName>
    </submittedName>
</protein>
<gene>
    <name evidence="3" type="ORF">ACFPOC_02630</name>
</gene>
<dbReference type="InterPro" id="IPR050557">
    <property type="entry name" value="RTX_toxin/Mannuronan_C5-epim"/>
</dbReference>
<dbReference type="EMBL" id="JBHSNA010000002">
    <property type="protein sequence ID" value="MFC5565307.1"/>
    <property type="molecule type" value="Genomic_DNA"/>
</dbReference>
<dbReference type="PANTHER" id="PTHR38340">
    <property type="entry name" value="S-LAYER PROTEIN"/>
    <property type="match status" value="1"/>
</dbReference>
<dbReference type="SUPFAM" id="SSF51120">
    <property type="entry name" value="beta-Roll"/>
    <property type="match status" value="1"/>
</dbReference>
<dbReference type="InterPro" id="IPR018511">
    <property type="entry name" value="Hemolysin-typ_Ca-bd_CS"/>
</dbReference>
<evidence type="ECO:0000313" key="3">
    <source>
        <dbReference type="EMBL" id="MFC5565307.1"/>
    </source>
</evidence>
<dbReference type="PRINTS" id="PR00313">
    <property type="entry name" value="CABNDNGRPT"/>
</dbReference>
<dbReference type="InterPro" id="IPR011049">
    <property type="entry name" value="Serralysin-like_metalloprot_C"/>
</dbReference>
<proteinExistence type="predicted"/>
<keyword evidence="2" id="KW-0964">Secreted</keyword>
<reference evidence="4" key="1">
    <citation type="journal article" date="2019" name="Int. J. Syst. Evol. Microbiol.">
        <title>The Global Catalogue of Microorganisms (GCM) 10K type strain sequencing project: providing services to taxonomists for standard genome sequencing and annotation.</title>
        <authorList>
            <consortium name="The Broad Institute Genomics Platform"/>
            <consortium name="The Broad Institute Genome Sequencing Center for Infectious Disease"/>
            <person name="Wu L."/>
            <person name="Ma J."/>
        </authorList>
    </citation>
    <scope>NUCLEOTIDE SEQUENCE [LARGE SCALE GENOMIC DNA]</scope>
    <source>
        <strain evidence="4">KACC 11588</strain>
    </source>
</reference>
<dbReference type="PROSITE" id="PS00330">
    <property type="entry name" value="HEMOLYSIN_CALCIUM"/>
    <property type="match status" value="2"/>
</dbReference>
<dbReference type="PANTHER" id="PTHR38340:SF1">
    <property type="entry name" value="S-LAYER PROTEIN"/>
    <property type="match status" value="1"/>
</dbReference>
<accession>A0ABW0S8U0</accession>
<comment type="subcellular location">
    <subcellularLocation>
        <location evidence="1">Secreted</location>
    </subcellularLocation>
</comment>
<comment type="caution">
    <text evidence="3">The sequence shown here is derived from an EMBL/GenBank/DDBJ whole genome shotgun (WGS) entry which is preliminary data.</text>
</comment>
<keyword evidence="4" id="KW-1185">Reference proteome</keyword>
<evidence type="ECO:0000256" key="1">
    <source>
        <dbReference type="ARBA" id="ARBA00004613"/>
    </source>
</evidence>
<evidence type="ECO:0000313" key="4">
    <source>
        <dbReference type="Proteomes" id="UP001596056"/>
    </source>
</evidence>
<evidence type="ECO:0000256" key="2">
    <source>
        <dbReference type="ARBA" id="ARBA00022525"/>
    </source>
</evidence>
<name>A0ABW0S8U0_9RHOB</name>